<keyword evidence="3" id="KW-1185">Reference proteome</keyword>
<feature type="compositionally biased region" description="Polar residues" evidence="1">
    <location>
        <begin position="15"/>
        <end position="26"/>
    </location>
</feature>
<gene>
    <name evidence="2" type="ORF">BPOR_0009g00060</name>
</gene>
<feature type="compositionally biased region" description="Polar residues" evidence="1">
    <location>
        <begin position="135"/>
        <end position="146"/>
    </location>
</feature>
<sequence length="332" mass="37261">MQKRSSEQIPIHLPTASTNTVKSVHPSSTSTAASSKPPSKQRHHLRSKPFRDADYQNQRSMIPKTKVQVLSNGSERRGGATPTRSEDPKGTVLPSRPVTADSKSRQGTPKGPIRKPHATPVEKPAKKFGEPPEGSSLNDSLDSQNPKEPVRYLYRPSQDLVEKFATRRRLGEQLVEPTGNLIYTFVAQKTEQQVKTQVHHPRLSITKVTEQRIIGSLSSLGPASPPISRQPQEEPIRVPRRSLNKALKRDRQLLKFEANLRTWKLPARIFHQTTPPHKQYPSLGIAAAVQHRKVGRNETRRRNGYSGTTQVVHHQCSNESRAGKTYELKLNL</sequence>
<reference evidence="2 3" key="1">
    <citation type="submission" date="2017-12" db="EMBL/GenBank/DDBJ databases">
        <title>Comparative genomics of Botrytis spp.</title>
        <authorList>
            <person name="Valero-Jimenez C.A."/>
            <person name="Tapia P."/>
            <person name="Veloso J."/>
            <person name="Silva-Moreno E."/>
            <person name="Staats M."/>
            <person name="Valdes J.H."/>
            <person name="Van Kan J.A.L."/>
        </authorList>
    </citation>
    <scope>NUCLEOTIDE SEQUENCE [LARGE SCALE GENOMIC DNA]</scope>
    <source>
        <strain evidence="2 3">MUCL3349</strain>
    </source>
</reference>
<dbReference type="EMBL" id="PQXO01000009">
    <property type="protein sequence ID" value="TGO92127.1"/>
    <property type="molecule type" value="Genomic_DNA"/>
</dbReference>
<proteinExistence type="predicted"/>
<dbReference type="Proteomes" id="UP000297280">
    <property type="component" value="Unassembled WGS sequence"/>
</dbReference>
<comment type="caution">
    <text evidence="2">The sequence shown here is derived from an EMBL/GenBank/DDBJ whole genome shotgun (WGS) entry which is preliminary data.</text>
</comment>
<evidence type="ECO:0000256" key="1">
    <source>
        <dbReference type="SAM" id="MobiDB-lite"/>
    </source>
</evidence>
<protein>
    <submittedName>
        <fullName evidence="2">Uncharacterized protein</fullName>
    </submittedName>
</protein>
<organism evidence="2 3">
    <name type="scientific">Botrytis porri</name>
    <dbReference type="NCBI Taxonomy" id="87229"/>
    <lineage>
        <taxon>Eukaryota</taxon>
        <taxon>Fungi</taxon>
        <taxon>Dikarya</taxon>
        <taxon>Ascomycota</taxon>
        <taxon>Pezizomycotina</taxon>
        <taxon>Leotiomycetes</taxon>
        <taxon>Helotiales</taxon>
        <taxon>Sclerotiniaceae</taxon>
        <taxon>Botrytis</taxon>
    </lineage>
</organism>
<feature type="region of interest" description="Disordered" evidence="1">
    <location>
        <begin position="1"/>
        <end position="153"/>
    </location>
</feature>
<feature type="compositionally biased region" description="Basic residues" evidence="1">
    <location>
        <begin position="39"/>
        <end position="48"/>
    </location>
</feature>
<name>A0A4Z1L5Z3_9HELO</name>
<evidence type="ECO:0000313" key="2">
    <source>
        <dbReference type="EMBL" id="TGO92127.1"/>
    </source>
</evidence>
<evidence type="ECO:0000313" key="3">
    <source>
        <dbReference type="Proteomes" id="UP000297280"/>
    </source>
</evidence>
<feature type="compositionally biased region" description="Basic and acidic residues" evidence="1">
    <location>
        <begin position="74"/>
        <end position="89"/>
    </location>
</feature>
<feature type="compositionally biased region" description="Low complexity" evidence="1">
    <location>
        <begin position="27"/>
        <end position="38"/>
    </location>
</feature>
<accession>A0A4Z1L5Z3</accession>
<dbReference type="AlphaFoldDB" id="A0A4Z1L5Z3"/>